<gene>
    <name evidence="1" type="ORF">O181_085245</name>
</gene>
<name>A0A9Q3IMU5_9BASI</name>
<dbReference type="GO" id="GO:0003676">
    <property type="term" value="F:nucleic acid binding"/>
    <property type="evidence" value="ECO:0007669"/>
    <property type="project" value="InterPro"/>
</dbReference>
<evidence type="ECO:0008006" key="3">
    <source>
        <dbReference type="Google" id="ProtNLM"/>
    </source>
</evidence>
<protein>
    <recommendedName>
        <fullName evidence="3">Integrase catalytic domain-containing protein</fullName>
    </recommendedName>
</protein>
<accession>A0A9Q3IMU5</accession>
<keyword evidence="2" id="KW-1185">Reference proteome</keyword>
<dbReference type="SUPFAM" id="SSF53098">
    <property type="entry name" value="Ribonuclease H-like"/>
    <property type="match status" value="1"/>
</dbReference>
<dbReference type="EMBL" id="AVOT02050448">
    <property type="protein sequence ID" value="MBW0545530.1"/>
    <property type="molecule type" value="Genomic_DNA"/>
</dbReference>
<organism evidence="1 2">
    <name type="scientific">Austropuccinia psidii MF-1</name>
    <dbReference type="NCBI Taxonomy" id="1389203"/>
    <lineage>
        <taxon>Eukaryota</taxon>
        <taxon>Fungi</taxon>
        <taxon>Dikarya</taxon>
        <taxon>Basidiomycota</taxon>
        <taxon>Pucciniomycotina</taxon>
        <taxon>Pucciniomycetes</taxon>
        <taxon>Pucciniales</taxon>
        <taxon>Sphaerophragmiaceae</taxon>
        <taxon>Austropuccinia</taxon>
    </lineage>
</organism>
<dbReference type="Gene3D" id="3.30.420.10">
    <property type="entry name" value="Ribonuclease H-like superfamily/Ribonuclease H"/>
    <property type="match status" value="1"/>
</dbReference>
<dbReference type="OrthoDB" id="4360000at2759"/>
<evidence type="ECO:0000313" key="1">
    <source>
        <dbReference type="EMBL" id="MBW0545530.1"/>
    </source>
</evidence>
<dbReference type="InterPro" id="IPR012337">
    <property type="entry name" value="RNaseH-like_sf"/>
</dbReference>
<dbReference type="AlphaFoldDB" id="A0A9Q3IMU5"/>
<dbReference type="InterPro" id="IPR036397">
    <property type="entry name" value="RNaseH_sf"/>
</dbReference>
<comment type="caution">
    <text evidence="1">The sequence shown here is derived from an EMBL/GenBank/DDBJ whole genome shotgun (WGS) entry which is preliminary data.</text>
</comment>
<proteinExistence type="predicted"/>
<sequence>MDPKFTSEFWNSLYEIIGTKLAFYTAYHPQTDGIAGRMIQRMEEIIRRFCAYDMEYKYHEGYPHDWFTIFPDIKLADKTSQHSTTGKSPSLVEKGCSPLFTVNKVEENLLNIHPTFKGIHDM</sequence>
<evidence type="ECO:0000313" key="2">
    <source>
        <dbReference type="Proteomes" id="UP000765509"/>
    </source>
</evidence>
<reference evidence="1" key="1">
    <citation type="submission" date="2021-03" db="EMBL/GenBank/DDBJ databases">
        <title>Draft genome sequence of rust myrtle Austropuccinia psidii MF-1, a brazilian biotype.</title>
        <authorList>
            <person name="Quecine M.C."/>
            <person name="Pachon D.M.R."/>
            <person name="Bonatelli M.L."/>
            <person name="Correr F.H."/>
            <person name="Franceschini L.M."/>
            <person name="Leite T.F."/>
            <person name="Margarido G.R.A."/>
            <person name="Almeida C.A."/>
            <person name="Ferrarezi J.A."/>
            <person name="Labate C.A."/>
        </authorList>
    </citation>
    <scope>NUCLEOTIDE SEQUENCE</scope>
    <source>
        <strain evidence="1">MF-1</strain>
    </source>
</reference>
<dbReference type="Proteomes" id="UP000765509">
    <property type="component" value="Unassembled WGS sequence"/>
</dbReference>